<reference evidence="1 2" key="1">
    <citation type="journal article" date="2012" name="New Phytol.">
        <title>Insight into trade-off between wood decay and parasitism from the genome of a fungal forest pathogen.</title>
        <authorList>
            <person name="Olson A."/>
            <person name="Aerts A."/>
            <person name="Asiegbu F."/>
            <person name="Belbahri L."/>
            <person name="Bouzid O."/>
            <person name="Broberg A."/>
            <person name="Canback B."/>
            <person name="Coutinho P.M."/>
            <person name="Cullen D."/>
            <person name="Dalman K."/>
            <person name="Deflorio G."/>
            <person name="van Diepen L.T."/>
            <person name="Dunand C."/>
            <person name="Duplessis S."/>
            <person name="Durling M."/>
            <person name="Gonthier P."/>
            <person name="Grimwood J."/>
            <person name="Fossdal C.G."/>
            <person name="Hansson D."/>
            <person name="Henrissat B."/>
            <person name="Hietala A."/>
            <person name="Himmelstrand K."/>
            <person name="Hoffmeister D."/>
            <person name="Hogberg N."/>
            <person name="James T.Y."/>
            <person name="Karlsson M."/>
            <person name="Kohler A."/>
            <person name="Kues U."/>
            <person name="Lee Y.H."/>
            <person name="Lin Y.C."/>
            <person name="Lind M."/>
            <person name="Lindquist E."/>
            <person name="Lombard V."/>
            <person name="Lucas S."/>
            <person name="Lunden K."/>
            <person name="Morin E."/>
            <person name="Murat C."/>
            <person name="Park J."/>
            <person name="Raffaello T."/>
            <person name="Rouze P."/>
            <person name="Salamov A."/>
            <person name="Schmutz J."/>
            <person name="Solheim H."/>
            <person name="Stahlberg J."/>
            <person name="Velez H."/>
            <person name="de Vries R.P."/>
            <person name="Wiebenga A."/>
            <person name="Woodward S."/>
            <person name="Yakovlev I."/>
            <person name="Garbelotto M."/>
            <person name="Martin F."/>
            <person name="Grigoriev I.V."/>
            <person name="Stenlid J."/>
        </authorList>
    </citation>
    <scope>NUCLEOTIDE SEQUENCE [LARGE SCALE GENOMIC DNA]</scope>
    <source>
        <strain evidence="1 2">TC 32-1</strain>
    </source>
</reference>
<name>W4KCF9_HETIT</name>
<keyword evidence="2" id="KW-1185">Reference proteome</keyword>
<evidence type="ECO:0000313" key="1">
    <source>
        <dbReference type="EMBL" id="ETW83552.1"/>
    </source>
</evidence>
<dbReference type="EMBL" id="KI925456">
    <property type="protein sequence ID" value="ETW83552.1"/>
    <property type="molecule type" value="Genomic_DNA"/>
</dbReference>
<dbReference type="Proteomes" id="UP000030671">
    <property type="component" value="Unassembled WGS sequence"/>
</dbReference>
<evidence type="ECO:0000313" key="2">
    <source>
        <dbReference type="Proteomes" id="UP000030671"/>
    </source>
</evidence>
<dbReference type="AlphaFoldDB" id="W4KCF9"/>
<dbReference type="HOGENOM" id="CLU_2454996_0_0_1"/>
<dbReference type="GeneID" id="20677415"/>
<organism evidence="1 2">
    <name type="scientific">Heterobasidion irregulare (strain TC 32-1)</name>
    <dbReference type="NCBI Taxonomy" id="747525"/>
    <lineage>
        <taxon>Eukaryota</taxon>
        <taxon>Fungi</taxon>
        <taxon>Dikarya</taxon>
        <taxon>Basidiomycota</taxon>
        <taxon>Agaricomycotina</taxon>
        <taxon>Agaricomycetes</taxon>
        <taxon>Russulales</taxon>
        <taxon>Bondarzewiaceae</taxon>
        <taxon>Heterobasidion</taxon>
        <taxon>Heterobasidion annosum species complex</taxon>
    </lineage>
</organism>
<dbReference type="InParanoid" id="W4KCF9"/>
<dbReference type="KEGG" id="hir:HETIRDRAFT_471809"/>
<proteinExistence type="predicted"/>
<accession>W4KCF9</accession>
<dbReference type="RefSeq" id="XP_009543332.1">
    <property type="nucleotide sequence ID" value="XM_009545037.1"/>
</dbReference>
<gene>
    <name evidence="1" type="ORF">HETIRDRAFT_471809</name>
</gene>
<sequence length="89" mass="10214">MLSLPGICFLSETNCYMRKFFPAFFQCCINATHASLVELLERTISYRTTLDDLNCTWRCFASMLLICELGLDVRFAIFCTYHGSDPPLI</sequence>
<protein>
    <submittedName>
        <fullName evidence="1">Uncharacterized protein</fullName>
    </submittedName>
</protein>